<dbReference type="Proteomes" id="UP000000600">
    <property type="component" value="Unassembled WGS sequence"/>
</dbReference>
<organism evidence="2 3">
    <name type="scientific">Paramecium tetraurelia</name>
    <dbReference type="NCBI Taxonomy" id="5888"/>
    <lineage>
        <taxon>Eukaryota</taxon>
        <taxon>Sar</taxon>
        <taxon>Alveolata</taxon>
        <taxon>Ciliophora</taxon>
        <taxon>Intramacronucleata</taxon>
        <taxon>Oligohymenophorea</taxon>
        <taxon>Peniculida</taxon>
        <taxon>Parameciidae</taxon>
        <taxon>Paramecium</taxon>
    </lineage>
</organism>
<dbReference type="RefSeq" id="XP_001425646.1">
    <property type="nucleotide sequence ID" value="XM_001425609.1"/>
</dbReference>
<dbReference type="InParanoid" id="A0BI81"/>
<dbReference type="KEGG" id="ptm:GSPATT00029284001"/>
<proteinExistence type="predicted"/>
<dbReference type="AlphaFoldDB" id="A0BI81"/>
<keyword evidence="3" id="KW-1185">Reference proteome</keyword>
<dbReference type="EMBL" id="CT867996">
    <property type="protein sequence ID" value="CAK58248.1"/>
    <property type="molecule type" value="Genomic_DNA"/>
</dbReference>
<feature type="compositionally biased region" description="Basic and acidic residues" evidence="1">
    <location>
        <begin position="81"/>
        <end position="92"/>
    </location>
</feature>
<feature type="region of interest" description="Disordered" evidence="1">
    <location>
        <begin position="34"/>
        <end position="124"/>
    </location>
</feature>
<dbReference type="GeneID" id="5011430"/>
<dbReference type="HOGENOM" id="CLU_2008328_0_0_1"/>
<sequence length="124" mass="13902">MNTQNEQDKLVHEEQGLGEVFVPSQVVKNFNEMVSDPNVLQLPSDRSAKRSSENQGQNQAPLVFDDKYQLTDKQTAQPLIRKKEPPPDELKKLNKQMIGSNHHSQDDISIKSSGGAKSPAQCKY</sequence>
<evidence type="ECO:0000256" key="1">
    <source>
        <dbReference type="SAM" id="MobiDB-lite"/>
    </source>
</evidence>
<gene>
    <name evidence="2" type="ORF">GSPATT00029284001</name>
</gene>
<protein>
    <submittedName>
        <fullName evidence="2">Uncharacterized protein</fullName>
    </submittedName>
</protein>
<reference evidence="2 3" key="1">
    <citation type="journal article" date="2006" name="Nature">
        <title>Global trends of whole-genome duplications revealed by the ciliate Paramecium tetraurelia.</title>
        <authorList>
            <consortium name="Genoscope"/>
            <person name="Aury J.-M."/>
            <person name="Jaillon O."/>
            <person name="Duret L."/>
            <person name="Noel B."/>
            <person name="Jubin C."/>
            <person name="Porcel B.M."/>
            <person name="Segurens B."/>
            <person name="Daubin V."/>
            <person name="Anthouard V."/>
            <person name="Aiach N."/>
            <person name="Arnaiz O."/>
            <person name="Billaut A."/>
            <person name="Beisson J."/>
            <person name="Blanc I."/>
            <person name="Bouhouche K."/>
            <person name="Camara F."/>
            <person name="Duharcourt S."/>
            <person name="Guigo R."/>
            <person name="Gogendeau D."/>
            <person name="Katinka M."/>
            <person name="Keller A.-M."/>
            <person name="Kissmehl R."/>
            <person name="Klotz C."/>
            <person name="Koll F."/>
            <person name="Le Moue A."/>
            <person name="Lepere C."/>
            <person name="Malinsky S."/>
            <person name="Nowacki M."/>
            <person name="Nowak J.K."/>
            <person name="Plattner H."/>
            <person name="Poulain J."/>
            <person name="Ruiz F."/>
            <person name="Serrano V."/>
            <person name="Zagulski M."/>
            <person name="Dessen P."/>
            <person name="Betermier M."/>
            <person name="Weissenbach J."/>
            <person name="Scarpelli C."/>
            <person name="Schachter V."/>
            <person name="Sperling L."/>
            <person name="Meyer E."/>
            <person name="Cohen J."/>
            <person name="Wincker P."/>
        </authorList>
    </citation>
    <scope>NUCLEOTIDE SEQUENCE [LARGE SCALE GENOMIC DNA]</scope>
    <source>
        <strain evidence="2 3">Stock d4-2</strain>
    </source>
</reference>
<accession>A0BI81</accession>
<name>A0BI81_PARTE</name>
<evidence type="ECO:0000313" key="2">
    <source>
        <dbReference type="EMBL" id="CAK58248.1"/>
    </source>
</evidence>
<evidence type="ECO:0000313" key="3">
    <source>
        <dbReference type="Proteomes" id="UP000000600"/>
    </source>
</evidence>